<proteinExistence type="predicted"/>
<feature type="region of interest" description="Disordered" evidence="1">
    <location>
        <begin position="1"/>
        <end position="22"/>
    </location>
</feature>
<reference evidence="2 3" key="1">
    <citation type="submission" date="2021-06" db="EMBL/GenBank/DDBJ databases">
        <authorList>
            <person name="Palmer J.M."/>
        </authorList>
    </citation>
    <scope>NUCLEOTIDE SEQUENCE [LARGE SCALE GENOMIC DNA]</scope>
    <source>
        <strain evidence="2 3">MEX-2019</strain>
        <tissue evidence="2">Muscle</tissue>
    </source>
</reference>
<comment type="caution">
    <text evidence="2">The sequence shown here is derived from an EMBL/GenBank/DDBJ whole genome shotgun (WGS) entry which is preliminary data.</text>
</comment>
<dbReference type="EMBL" id="JAHHUM010002021">
    <property type="protein sequence ID" value="KAK5607551.1"/>
    <property type="molecule type" value="Genomic_DNA"/>
</dbReference>
<accession>A0AAV9REZ0</accession>
<keyword evidence="3" id="KW-1185">Reference proteome</keyword>
<protein>
    <submittedName>
        <fullName evidence="2">Uncharacterized protein</fullName>
    </submittedName>
</protein>
<sequence>MKASPVVLVSGRGRSRPSVKTQTRTASVTLHHLSAERHLRLIPDQRAIIDYLRTDRTMPSMRHSYTVTVPVPGHLAALPLDEPELRRKQLSRSMLVSTFMGLIINPAKEGELLIRNMSLEEYLIVHAAGQLLGPGSAHSQHIFVYMWV</sequence>
<dbReference type="Proteomes" id="UP001311232">
    <property type="component" value="Unassembled WGS sequence"/>
</dbReference>
<evidence type="ECO:0000313" key="2">
    <source>
        <dbReference type="EMBL" id="KAK5607551.1"/>
    </source>
</evidence>
<organism evidence="2 3">
    <name type="scientific">Crenichthys baileyi</name>
    <name type="common">White River springfish</name>
    <dbReference type="NCBI Taxonomy" id="28760"/>
    <lineage>
        <taxon>Eukaryota</taxon>
        <taxon>Metazoa</taxon>
        <taxon>Chordata</taxon>
        <taxon>Craniata</taxon>
        <taxon>Vertebrata</taxon>
        <taxon>Euteleostomi</taxon>
        <taxon>Actinopterygii</taxon>
        <taxon>Neopterygii</taxon>
        <taxon>Teleostei</taxon>
        <taxon>Neoteleostei</taxon>
        <taxon>Acanthomorphata</taxon>
        <taxon>Ovalentaria</taxon>
        <taxon>Atherinomorphae</taxon>
        <taxon>Cyprinodontiformes</taxon>
        <taxon>Goodeidae</taxon>
        <taxon>Crenichthys</taxon>
    </lineage>
</organism>
<evidence type="ECO:0000313" key="3">
    <source>
        <dbReference type="Proteomes" id="UP001311232"/>
    </source>
</evidence>
<gene>
    <name evidence="2" type="ORF">CRENBAI_016830</name>
</gene>
<name>A0AAV9REZ0_9TELE</name>
<dbReference type="AlphaFoldDB" id="A0AAV9REZ0"/>
<evidence type="ECO:0000256" key="1">
    <source>
        <dbReference type="SAM" id="MobiDB-lite"/>
    </source>
</evidence>